<feature type="compositionally biased region" description="Pro residues" evidence="1">
    <location>
        <begin position="167"/>
        <end position="178"/>
    </location>
</feature>
<dbReference type="PATRIC" id="fig|768671.3.peg.4138"/>
<sequence>MNQRFELAVIVGAVSLATFVATALILLFLGVALRDREPVADSAPATRGQAARPQAFTLPDTSTPPAGWRDNRFSRYRALPDGGSVIDGYRFRPLEKRELRRFGGWTDSRESGSTDWPGAAGTGRDADDRVFGGERRLPEDFTFGWGETPYRFRPTEPERSPSDPGRRPPGGPPGPGGFPDPGFLEPPRQWGATPSVLPPPLPPPLPDLYPSLVPPNDHRLTVR</sequence>
<evidence type="ECO:0000313" key="3">
    <source>
        <dbReference type="EMBL" id="EGV16792.1"/>
    </source>
</evidence>
<accession>F9UG66</accession>
<dbReference type="RefSeq" id="WP_007194791.1">
    <property type="nucleotide sequence ID" value="NZ_AFWV01000014.1"/>
</dbReference>
<feature type="region of interest" description="Disordered" evidence="1">
    <location>
        <begin position="41"/>
        <end position="64"/>
    </location>
</feature>
<proteinExistence type="predicted"/>
<dbReference type="STRING" id="768671.ThimaDRAFT_3919"/>
<evidence type="ECO:0000256" key="1">
    <source>
        <dbReference type="SAM" id="MobiDB-lite"/>
    </source>
</evidence>
<evidence type="ECO:0000256" key="2">
    <source>
        <dbReference type="SAM" id="Phobius"/>
    </source>
</evidence>
<keyword evidence="4" id="KW-1185">Reference proteome</keyword>
<dbReference type="Proteomes" id="UP000005459">
    <property type="component" value="Unassembled WGS sequence"/>
</dbReference>
<feature type="compositionally biased region" description="Pro residues" evidence="1">
    <location>
        <begin position="196"/>
        <end position="207"/>
    </location>
</feature>
<feature type="compositionally biased region" description="Basic and acidic residues" evidence="1">
    <location>
        <begin position="153"/>
        <end position="166"/>
    </location>
</feature>
<dbReference type="EMBL" id="AFWV01000014">
    <property type="protein sequence ID" value="EGV16792.1"/>
    <property type="molecule type" value="Genomic_DNA"/>
</dbReference>
<gene>
    <name evidence="3" type="ORF">ThimaDRAFT_3919</name>
</gene>
<name>F9UG66_9GAMM</name>
<dbReference type="AlphaFoldDB" id="F9UG66"/>
<evidence type="ECO:0000313" key="4">
    <source>
        <dbReference type="Proteomes" id="UP000005459"/>
    </source>
</evidence>
<feature type="compositionally biased region" description="Basic and acidic residues" evidence="1">
    <location>
        <begin position="124"/>
        <end position="139"/>
    </location>
</feature>
<feature type="region of interest" description="Disordered" evidence="1">
    <location>
        <begin position="105"/>
        <end position="223"/>
    </location>
</feature>
<organism evidence="3 4">
    <name type="scientific">Thiocapsa marina 5811</name>
    <dbReference type="NCBI Taxonomy" id="768671"/>
    <lineage>
        <taxon>Bacteria</taxon>
        <taxon>Pseudomonadati</taxon>
        <taxon>Pseudomonadota</taxon>
        <taxon>Gammaproteobacteria</taxon>
        <taxon>Chromatiales</taxon>
        <taxon>Chromatiaceae</taxon>
        <taxon>Thiocapsa</taxon>
    </lineage>
</organism>
<feature type="transmembrane region" description="Helical" evidence="2">
    <location>
        <begin position="7"/>
        <end position="33"/>
    </location>
</feature>
<keyword evidence="2" id="KW-1133">Transmembrane helix</keyword>
<keyword evidence="2" id="KW-0812">Transmembrane</keyword>
<protein>
    <submittedName>
        <fullName evidence="3">Uncharacterized protein</fullName>
    </submittedName>
</protein>
<reference evidence="3 4" key="1">
    <citation type="submission" date="2011-06" db="EMBL/GenBank/DDBJ databases">
        <title>The draft genome of Thiocapsa marina 5811.</title>
        <authorList>
            <consortium name="US DOE Joint Genome Institute (JGI-PGF)"/>
            <person name="Lucas S."/>
            <person name="Han J."/>
            <person name="Cheng J.-F."/>
            <person name="Goodwin L."/>
            <person name="Pitluck S."/>
            <person name="Peters L."/>
            <person name="Land M.L."/>
            <person name="Hauser L."/>
            <person name="Vogl K."/>
            <person name="Liu Z."/>
            <person name="Imhoff J."/>
            <person name="Thiel V."/>
            <person name="Frigaard N.-U."/>
            <person name="Bryant D."/>
            <person name="Woyke T.J."/>
        </authorList>
    </citation>
    <scope>NUCLEOTIDE SEQUENCE [LARGE SCALE GENOMIC DNA]</scope>
    <source>
        <strain evidence="3 4">5811</strain>
    </source>
</reference>
<keyword evidence="2" id="KW-0472">Membrane</keyword>